<organism evidence="1 2">
    <name type="scientific">Aspergillus aculeatinus CBS 121060</name>
    <dbReference type="NCBI Taxonomy" id="1448322"/>
    <lineage>
        <taxon>Eukaryota</taxon>
        <taxon>Fungi</taxon>
        <taxon>Dikarya</taxon>
        <taxon>Ascomycota</taxon>
        <taxon>Pezizomycotina</taxon>
        <taxon>Eurotiomycetes</taxon>
        <taxon>Eurotiomycetidae</taxon>
        <taxon>Eurotiales</taxon>
        <taxon>Aspergillaceae</taxon>
        <taxon>Aspergillus</taxon>
        <taxon>Aspergillus subgen. Circumdati</taxon>
    </lineage>
</organism>
<name>A0ACD1HFZ4_9EURO</name>
<proteinExistence type="predicted"/>
<evidence type="ECO:0000313" key="1">
    <source>
        <dbReference type="EMBL" id="RAH72490.1"/>
    </source>
</evidence>
<gene>
    <name evidence="1" type="ORF">BO66DRAFT_389819</name>
</gene>
<dbReference type="EMBL" id="KZ824943">
    <property type="protein sequence ID" value="RAH72490.1"/>
    <property type="molecule type" value="Genomic_DNA"/>
</dbReference>
<sequence length="160" mass="17763">MADIPPAGAPFPGNLGIYSAPTAIKPSFWRSPSLCSLERALRNLFSSRRGIQDGRRPTSNANLSRRFLAATAIGTKVKFWKYDAPDLQLESDVPTLAPNSEVLDLSQARGQNEAIQMLAYVRNEGFDWTESGKDGTHRKHHARVQWKKGISPAMQRTSIQ</sequence>
<accession>A0ACD1HFZ4</accession>
<protein>
    <submittedName>
        <fullName evidence="1">Uncharacterized protein</fullName>
    </submittedName>
</protein>
<reference evidence="1" key="1">
    <citation type="submission" date="2018-02" db="EMBL/GenBank/DDBJ databases">
        <title>The genomes of Aspergillus section Nigri reveals drivers in fungal speciation.</title>
        <authorList>
            <consortium name="DOE Joint Genome Institute"/>
            <person name="Vesth T.C."/>
            <person name="Nybo J."/>
            <person name="Theobald S."/>
            <person name="Brandl J."/>
            <person name="Frisvad J.C."/>
            <person name="Nielsen K.F."/>
            <person name="Lyhne E.K."/>
            <person name="Kogle M.E."/>
            <person name="Kuo A."/>
            <person name="Riley R."/>
            <person name="Clum A."/>
            <person name="Nolan M."/>
            <person name="Lipzen A."/>
            <person name="Salamov A."/>
            <person name="Henrissat B."/>
            <person name="Wiebenga A."/>
            <person name="De vries R.P."/>
            <person name="Grigoriev I.V."/>
            <person name="Mortensen U.H."/>
            <person name="Andersen M.R."/>
            <person name="Baker S.E."/>
        </authorList>
    </citation>
    <scope>NUCLEOTIDE SEQUENCE</scope>
    <source>
        <strain evidence="1">CBS 121060</strain>
    </source>
</reference>
<dbReference type="Proteomes" id="UP000249661">
    <property type="component" value="Unassembled WGS sequence"/>
</dbReference>
<evidence type="ECO:0000313" key="2">
    <source>
        <dbReference type="Proteomes" id="UP000249661"/>
    </source>
</evidence>
<keyword evidence="2" id="KW-1185">Reference proteome</keyword>